<evidence type="ECO:0000256" key="5">
    <source>
        <dbReference type="SAM" id="SignalP"/>
    </source>
</evidence>
<evidence type="ECO:0000313" key="7">
    <source>
        <dbReference type="EMBL" id="MDA7426684.1"/>
    </source>
</evidence>
<accession>A0ABT4XXL1</accession>
<dbReference type="Gene3D" id="1.10.760.10">
    <property type="entry name" value="Cytochrome c-like domain"/>
    <property type="match status" value="1"/>
</dbReference>
<dbReference type="Proteomes" id="UP001210720">
    <property type="component" value="Unassembled WGS sequence"/>
</dbReference>
<keyword evidence="1 4" id="KW-0349">Heme</keyword>
<dbReference type="PROSITE" id="PS51007">
    <property type="entry name" value="CYTC"/>
    <property type="match status" value="1"/>
</dbReference>
<protein>
    <recommendedName>
        <fullName evidence="6">Cytochrome c domain-containing protein</fullName>
    </recommendedName>
</protein>
<evidence type="ECO:0000259" key="6">
    <source>
        <dbReference type="PROSITE" id="PS51007"/>
    </source>
</evidence>
<keyword evidence="8" id="KW-1185">Reference proteome</keyword>
<feature type="domain" description="Cytochrome c" evidence="6">
    <location>
        <begin position="137"/>
        <end position="235"/>
    </location>
</feature>
<evidence type="ECO:0000256" key="1">
    <source>
        <dbReference type="ARBA" id="ARBA00022617"/>
    </source>
</evidence>
<dbReference type="InterPro" id="IPR009056">
    <property type="entry name" value="Cyt_c-like_dom"/>
</dbReference>
<keyword evidence="2 4" id="KW-0479">Metal-binding</keyword>
<evidence type="ECO:0000313" key="8">
    <source>
        <dbReference type="Proteomes" id="UP001210720"/>
    </source>
</evidence>
<keyword evidence="5" id="KW-0732">Signal</keyword>
<comment type="caution">
    <text evidence="7">The sequence shown here is derived from an EMBL/GenBank/DDBJ whole genome shotgun (WGS) entry which is preliminary data.</text>
</comment>
<evidence type="ECO:0000256" key="2">
    <source>
        <dbReference type="ARBA" id="ARBA00022723"/>
    </source>
</evidence>
<dbReference type="InterPro" id="IPR036909">
    <property type="entry name" value="Cyt_c-like_dom_sf"/>
</dbReference>
<evidence type="ECO:0000256" key="4">
    <source>
        <dbReference type="PROSITE-ProRule" id="PRU00433"/>
    </source>
</evidence>
<gene>
    <name evidence="7" type="ORF">PFY00_18265</name>
</gene>
<organism evidence="7 8">
    <name type="scientific">Thalassococcus lentus</name>
    <dbReference type="NCBI Taxonomy" id="1210524"/>
    <lineage>
        <taxon>Bacteria</taxon>
        <taxon>Pseudomonadati</taxon>
        <taxon>Pseudomonadota</taxon>
        <taxon>Alphaproteobacteria</taxon>
        <taxon>Rhodobacterales</taxon>
        <taxon>Roseobacteraceae</taxon>
        <taxon>Thalassococcus</taxon>
    </lineage>
</organism>
<keyword evidence="3 4" id="KW-0408">Iron</keyword>
<evidence type="ECO:0000256" key="3">
    <source>
        <dbReference type="ARBA" id="ARBA00023004"/>
    </source>
</evidence>
<proteinExistence type="predicted"/>
<name>A0ABT4XXL1_9RHOB</name>
<dbReference type="SUPFAM" id="SSF46626">
    <property type="entry name" value="Cytochrome c"/>
    <property type="match status" value="1"/>
</dbReference>
<reference evidence="7 8" key="1">
    <citation type="submission" date="2023-01" db="EMBL/GenBank/DDBJ databases">
        <title>Thalassococcus onchidii sp. nov., isolated from a marine invertebrate from the South China Sea.</title>
        <authorList>
            <person name="Xu S."/>
            <person name="Liu Z."/>
            <person name="Xu Y."/>
        </authorList>
    </citation>
    <scope>NUCLEOTIDE SEQUENCE [LARGE SCALE GENOMIC DNA]</scope>
    <source>
        <strain evidence="7 8">KCTC 32084</strain>
    </source>
</reference>
<feature type="signal peptide" evidence="5">
    <location>
        <begin position="1"/>
        <end position="19"/>
    </location>
</feature>
<sequence length="246" mass="26952">MRRVLLVLMMACLPMLAAANDKQVALHAPEALVQSGLLKHILPRFSLKTQVRVTLVTEDQADMVFGPEKGRALFEGVGAVWHMDLRSPDHPGTQRFAKWLTSDVGRNTIQGFAPEGTAQFGPPPAREAKVAAVELDGDAVLGKTVSHVKCGRCHVTSEENRMNGIGSTPSFFVLRTFDDWDLRFSGFYALKPHGAFTQIEDVTDPFPEDRPSPIAPIDLTLDELEAVIAYVRSLAAADLGKPIEHQ</sequence>
<feature type="chain" id="PRO_5047530663" description="Cytochrome c domain-containing protein" evidence="5">
    <location>
        <begin position="20"/>
        <end position="246"/>
    </location>
</feature>
<dbReference type="RefSeq" id="WP_271434039.1">
    <property type="nucleotide sequence ID" value="NZ_JAQIOY010000011.1"/>
</dbReference>
<dbReference type="EMBL" id="JAQIOY010000011">
    <property type="protein sequence ID" value="MDA7426684.1"/>
    <property type="molecule type" value="Genomic_DNA"/>
</dbReference>